<dbReference type="SUPFAM" id="SSF56752">
    <property type="entry name" value="D-aminoacid aminotransferase-like PLP-dependent enzymes"/>
    <property type="match status" value="1"/>
</dbReference>
<dbReference type="InterPro" id="IPR050571">
    <property type="entry name" value="Class-IV_PLP-Dep_Aminotrnsfr"/>
</dbReference>
<dbReference type="GO" id="GO:0004084">
    <property type="term" value="F:branched-chain-amino-acid transaminase activity"/>
    <property type="evidence" value="ECO:0007669"/>
    <property type="project" value="UniProtKB-EC"/>
</dbReference>
<dbReference type="GO" id="GO:0046394">
    <property type="term" value="P:carboxylic acid biosynthetic process"/>
    <property type="evidence" value="ECO:0007669"/>
    <property type="project" value="UniProtKB-ARBA"/>
</dbReference>
<dbReference type="KEGG" id="bmx:BMS_2294"/>
<evidence type="ECO:0000256" key="2">
    <source>
        <dbReference type="ARBA" id="ARBA00004824"/>
    </source>
</evidence>
<dbReference type="InterPro" id="IPR043132">
    <property type="entry name" value="BCAT-like_C"/>
</dbReference>
<dbReference type="AlphaFoldDB" id="E1X4C2"/>
<sequence>MTQTFSRKIFKLDEHFERLLYSADKMEMPLDFTLEKLKSDLEKVLEQLDTDFAYIRIVVTRGEGEIGLDPALATKNNVIIIVKELPPNPSWWYDDGVHMIISHTMRNPKNAVDPRIKSGNYLNNVMAMHEAKKAGAFDAIMLNAKGEITEATTSNIWIVKDGEVITPPIKAGLLGGITRKSLIQIAKDNKLNISERNFDEDFLKSADECFLTSTTKLLVPITKIDNCLIGDGKPGKYTLQLLDLYKKANHI</sequence>
<keyword evidence="11" id="KW-0032">Aminotransferase</keyword>
<dbReference type="FunFam" id="3.20.10.10:FF:000002">
    <property type="entry name" value="D-alanine aminotransferase"/>
    <property type="match status" value="1"/>
</dbReference>
<dbReference type="STRING" id="862908.BMS_2294"/>
<comment type="catalytic activity">
    <reaction evidence="8">
        <text>L-valine + 2-oxoglutarate = 3-methyl-2-oxobutanoate + L-glutamate</text>
        <dbReference type="Rhea" id="RHEA:24813"/>
        <dbReference type="ChEBI" id="CHEBI:11851"/>
        <dbReference type="ChEBI" id="CHEBI:16810"/>
        <dbReference type="ChEBI" id="CHEBI:29985"/>
        <dbReference type="ChEBI" id="CHEBI:57762"/>
        <dbReference type="EC" id="2.6.1.42"/>
    </reaction>
</comment>
<comment type="pathway">
    <text evidence="4">Amino-acid biosynthesis; L-leucine biosynthesis; L-leucine from 3-methyl-2-oxobutanoate: step 4/4.</text>
</comment>
<dbReference type="InterPro" id="IPR043131">
    <property type="entry name" value="BCAT-like_N"/>
</dbReference>
<comment type="pathway">
    <text evidence="2">Amino-acid biosynthesis; L-isoleucine biosynthesis; L-isoleucine from 2-oxobutanoate: step 4/4.</text>
</comment>
<dbReference type="OrthoDB" id="9805628at2"/>
<evidence type="ECO:0000256" key="8">
    <source>
        <dbReference type="ARBA" id="ARBA00048212"/>
    </source>
</evidence>
<evidence type="ECO:0000256" key="4">
    <source>
        <dbReference type="ARBA" id="ARBA00005072"/>
    </source>
</evidence>
<gene>
    <name evidence="11" type="primary">dat</name>
    <name evidence="11" type="ordered locus">BMS_2294</name>
</gene>
<name>E1X4C2_HALMS</name>
<dbReference type="Gene3D" id="3.20.10.10">
    <property type="entry name" value="D-amino Acid Aminotransferase, subunit A, domain 2"/>
    <property type="match status" value="1"/>
</dbReference>
<dbReference type="InterPro" id="IPR036038">
    <property type="entry name" value="Aminotransferase-like"/>
</dbReference>
<dbReference type="InterPro" id="IPR001544">
    <property type="entry name" value="Aminotrans_IV"/>
</dbReference>
<comment type="catalytic activity">
    <reaction evidence="10">
        <text>L-leucine + 2-oxoglutarate = 4-methyl-2-oxopentanoate + L-glutamate</text>
        <dbReference type="Rhea" id="RHEA:18321"/>
        <dbReference type="ChEBI" id="CHEBI:16810"/>
        <dbReference type="ChEBI" id="CHEBI:17865"/>
        <dbReference type="ChEBI" id="CHEBI:29985"/>
        <dbReference type="ChEBI" id="CHEBI:57427"/>
        <dbReference type="EC" id="2.6.1.42"/>
    </reaction>
</comment>
<evidence type="ECO:0000256" key="7">
    <source>
        <dbReference type="ARBA" id="ARBA00022898"/>
    </source>
</evidence>
<comment type="cofactor">
    <cofactor evidence="1">
        <name>pyridoxal 5'-phosphate</name>
        <dbReference type="ChEBI" id="CHEBI:597326"/>
    </cofactor>
</comment>
<evidence type="ECO:0000313" key="12">
    <source>
        <dbReference type="Proteomes" id="UP000008963"/>
    </source>
</evidence>
<keyword evidence="11" id="KW-0808">Transferase</keyword>
<comment type="pathway">
    <text evidence="3">Amino-acid biosynthesis; L-valine biosynthesis; L-valine from pyruvate: step 4/4.</text>
</comment>
<dbReference type="PANTHER" id="PTHR42743:SF11">
    <property type="entry name" value="AMINODEOXYCHORISMATE LYASE"/>
    <property type="match status" value="1"/>
</dbReference>
<organism evidence="11 12">
    <name type="scientific">Halobacteriovorax marinus (strain ATCC BAA-682 / DSM 15412 / SJ)</name>
    <name type="common">Bacteriovorax marinus</name>
    <dbReference type="NCBI Taxonomy" id="862908"/>
    <lineage>
        <taxon>Bacteria</taxon>
        <taxon>Pseudomonadati</taxon>
        <taxon>Bdellovibrionota</taxon>
        <taxon>Bacteriovoracia</taxon>
        <taxon>Bacteriovoracales</taxon>
        <taxon>Halobacteriovoraceae</taxon>
        <taxon>Halobacteriovorax</taxon>
    </lineage>
</organism>
<evidence type="ECO:0000256" key="1">
    <source>
        <dbReference type="ARBA" id="ARBA00001933"/>
    </source>
</evidence>
<keyword evidence="12" id="KW-1185">Reference proteome</keyword>
<dbReference type="CDD" id="cd00449">
    <property type="entry name" value="PLPDE_IV"/>
    <property type="match status" value="1"/>
</dbReference>
<dbReference type="Pfam" id="PF01063">
    <property type="entry name" value="Aminotran_4"/>
    <property type="match status" value="1"/>
</dbReference>
<dbReference type="HOGENOM" id="CLU_020844_3_0_7"/>
<accession>E1X4C2</accession>
<comment type="catalytic activity">
    <reaction evidence="9">
        <text>L-isoleucine + 2-oxoglutarate = (S)-3-methyl-2-oxopentanoate + L-glutamate</text>
        <dbReference type="Rhea" id="RHEA:24801"/>
        <dbReference type="ChEBI" id="CHEBI:16810"/>
        <dbReference type="ChEBI" id="CHEBI:29985"/>
        <dbReference type="ChEBI" id="CHEBI:35146"/>
        <dbReference type="ChEBI" id="CHEBI:58045"/>
        <dbReference type="EC" id="2.6.1.42"/>
    </reaction>
</comment>
<dbReference type="EC" id="2.6.1.42" evidence="6"/>
<dbReference type="GO" id="GO:0008652">
    <property type="term" value="P:amino acid biosynthetic process"/>
    <property type="evidence" value="ECO:0007669"/>
    <property type="project" value="UniProtKB-ARBA"/>
</dbReference>
<dbReference type="Gene3D" id="3.30.470.10">
    <property type="match status" value="1"/>
</dbReference>
<dbReference type="PATRIC" id="fig|862908.3.peg.2183"/>
<evidence type="ECO:0000256" key="6">
    <source>
        <dbReference type="ARBA" id="ARBA00013053"/>
    </source>
</evidence>
<keyword evidence="7" id="KW-0663">Pyridoxal phosphate</keyword>
<evidence type="ECO:0000256" key="9">
    <source>
        <dbReference type="ARBA" id="ARBA00048798"/>
    </source>
</evidence>
<protein>
    <recommendedName>
        <fullName evidence="6">branched-chain-amino-acid transaminase</fullName>
        <ecNumber evidence="6">2.6.1.42</ecNumber>
    </recommendedName>
</protein>
<evidence type="ECO:0000256" key="5">
    <source>
        <dbReference type="ARBA" id="ARBA00009320"/>
    </source>
</evidence>
<dbReference type="EMBL" id="FQ312005">
    <property type="protein sequence ID" value="CBW27094.1"/>
    <property type="molecule type" value="Genomic_DNA"/>
</dbReference>
<evidence type="ECO:0000256" key="10">
    <source>
        <dbReference type="ARBA" id="ARBA00049229"/>
    </source>
</evidence>
<dbReference type="RefSeq" id="WP_014244871.1">
    <property type="nucleotide sequence ID" value="NC_016620.1"/>
</dbReference>
<evidence type="ECO:0000313" key="11">
    <source>
        <dbReference type="EMBL" id="CBW27094.1"/>
    </source>
</evidence>
<dbReference type="PANTHER" id="PTHR42743">
    <property type="entry name" value="AMINO-ACID AMINOTRANSFERASE"/>
    <property type="match status" value="1"/>
</dbReference>
<comment type="similarity">
    <text evidence="5">Belongs to the class-IV pyridoxal-phosphate-dependent aminotransferase family.</text>
</comment>
<dbReference type="Proteomes" id="UP000008963">
    <property type="component" value="Chromosome"/>
</dbReference>
<reference evidence="12" key="1">
    <citation type="journal article" date="2013" name="ISME J.">
        <title>A small predatory core genome in the divergent marine Bacteriovorax marinus SJ and the terrestrial Bdellovibrio bacteriovorus.</title>
        <authorList>
            <person name="Crossman L.C."/>
            <person name="Chen H."/>
            <person name="Cerdeno-Tarraga A.M."/>
            <person name="Brooks K."/>
            <person name="Quail M.A."/>
            <person name="Pineiro S.A."/>
            <person name="Hobley L."/>
            <person name="Sockett R.E."/>
            <person name="Bentley S.D."/>
            <person name="Parkhill J."/>
            <person name="Williams H.N."/>
            <person name="Stine O.C."/>
        </authorList>
    </citation>
    <scope>NUCLEOTIDE SEQUENCE [LARGE SCALE GENOMIC DNA]</scope>
    <source>
        <strain evidence="12">ATCC BAA-682 / DSM 15412 / SJ</strain>
    </source>
</reference>
<proteinExistence type="inferred from homology"/>
<evidence type="ECO:0000256" key="3">
    <source>
        <dbReference type="ARBA" id="ARBA00004931"/>
    </source>
</evidence>
<dbReference type="GO" id="GO:0005829">
    <property type="term" value="C:cytosol"/>
    <property type="evidence" value="ECO:0007669"/>
    <property type="project" value="TreeGrafter"/>
</dbReference>
<dbReference type="eggNOG" id="COG0115">
    <property type="taxonomic scope" value="Bacteria"/>
</dbReference>